<evidence type="ECO:0000313" key="1">
    <source>
        <dbReference type="EMBL" id="QQK06980.1"/>
    </source>
</evidence>
<organism evidence="1 2">
    <name type="scientific">Miniphocaeibacter halophilus</name>
    <dbReference type="NCBI Taxonomy" id="2931922"/>
    <lineage>
        <taxon>Bacteria</taxon>
        <taxon>Bacillati</taxon>
        <taxon>Bacillota</taxon>
        <taxon>Tissierellia</taxon>
        <taxon>Tissierellales</taxon>
        <taxon>Peptoniphilaceae</taxon>
        <taxon>Miniphocaeibacter</taxon>
    </lineage>
</organism>
<keyword evidence="1" id="KW-0808">Transferase</keyword>
<reference evidence="1 2" key="1">
    <citation type="journal article" date="2022" name="Int. J. Syst. Evol. Microbiol.">
        <title>Miniphocaeibacter halophilus sp. nov., an ammonium-tolerant acetate-producing bacterium isolated from a biogas system.</title>
        <authorList>
            <person name="Schnurer A."/>
            <person name="Singh A."/>
            <person name="Bi S."/>
            <person name="Qiao W."/>
            <person name="Westerholm M."/>
        </authorList>
    </citation>
    <scope>NUCLEOTIDE SEQUENCE [LARGE SCALE GENOMIC DNA]</scope>
    <source>
        <strain evidence="1 2">AMB_01</strain>
    </source>
</reference>
<keyword evidence="2" id="KW-1185">Reference proteome</keyword>
<dbReference type="EMBL" id="CP066744">
    <property type="protein sequence ID" value="QQK06980.1"/>
    <property type="molecule type" value="Genomic_DNA"/>
</dbReference>
<keyword evidence="1" id="KW-0418">Kinase</keyword>
<dbReference type="Proteomes" id="UP000595814">
    <property type="component" value="Chromosome"/>
</dbReference>
<name>A0AC61MMS7_9FIRM</name>
<gene>
    <name evidence="1" type="ORF">JFY71_06425</name>
</gene>
<proteinExistence type="predicted"/>
<protein>
    <submittedName>
        <fullName evidence="1">Sugar kinase</fullName>
    </submittedName>
</protein>
<accession>A0AC61MMS7</accession>
<evidence type="ECO:0000313" key="2">
    <source>
        <dbReference type="Proteomes" id="UP000595814"/>
    </source>
</evidence>
<sequence length="335" mass="37669">MKKIVTLGEIMLRLATPNFEKFNQATNYNAVFGGGEANVAVSLANYNNRVQHVTKLPDNELGQAAIDSLNKYRVHTNYIPRGGKRIGIYFLEQGYSYRPSKIIYDRESSSLATATIDDFDFYSIFDRAEWFHISGITPALSKSCEEITLKALQVAKEMGITVSMDVNFRASLWDIETARKVISNLMQYVDVCFDGDWPLGFRETTPDGTSLEDELKLYEKAFKNMSKVYGCKYYFSSLRKLISSSSNFYSACGYNGNEFYHTKVYDVDIIDRVGTGDSFVAGVINCLVKGKNFKEALDFGVAAAVLKHTIPGDVNLVKEEDVYNLLQGGNTRIQR</sequence>